<evidence type="ECO:0000313" key="2">
    <source>
        <dbReference type="EMBL" id="GIG34411.1"/>
    </source>
</evidence>
<dbReference type="EMBL" id="JACCBK010000001">
    <property type="protein sequence ID" value="NYD86263.1"/>
    <property type="molecule type" value="Genomic_DNA"/>
</dbReference>
<reference evidence="2 5" key="2">
    <citation type="submission" date="2021-01" db="EMBL/GenBank/DDBJ databases">
        <title>Whole genome shotgun sequence of Cellulomonas oligotrophica NBRC 109435.</title>
        <authorList>
            <person name="Komaki H."/>
            <person name="Tamura T."/>
        </authorList>
    </citation>
    <scope>NUCLEOTIDE SEQUENCE [LARGE SCALE GENOMIC DNA]</scope>
    <source>
        <strain evidence="2 5">NBRC 109435</strain>
    </source>
</reference>
<dbReference type="Gene3D" id="3.40.50.1820">
    <property type="entry name" value="alpha/beta hydrolase"/>
    <property type="match status" value="1"/>
</dbReference>
<name>A0A7Y9FFM0_9CELL</name>
<reference evidence="3 4" key="1">
    <citation type="submission" date="2020-07" db="EMBL/GenBank/DDBJ databases">
        <title>Sequencing the genomes of 1000 actinobacteria strains.</title>
        <authorList>
            <person name="Klenk H.-P."/>
        </authorList>
    </citation>
    <scope>NUCLEOTIDE SEQUENCE [LARGE SCALE GENOMIC DNA]</scope>
    <source>
        <strain evidence="3 4">DSM 24482</strain>
    </source>
</reference>
<feature type="domain" description="AB hydrolase-1" evidence="1">
    <location>
        <begin position="35"/>
        <end position="272"/>
    </location>
</feature>
<sequence>MTDPRWLDRTTYPWTTRTVEVDDAVVHLVDEGTGPPLLLLHGNPTWSYEWRDVVGRLRADFRCIAPDLPGLGLSTAGPGFGGSPAEHARVVADVVAALGLDAWTLVAHDWGVPIGLAAARRDPGRLAGLVVANSWAWPVDDDPHFTTFSRAMGGPVGRLGARHAHLVVRAMLPLGHRRRRLTRAEMHHYRAPLDTPGRREATSRFAAEIVRATPFLADVARTLPALADVPALLLWADRDIAFRETELDRWRAELPHADLVRLPGAGHFVPSDAPADVADAVRAWHPAGRSSLHGPSS</sequence>
<organism evidence="3 4">
    <name type="scientific">Cellulomonas oligotrophica</name>
    <dbReference type="NCBI Taxonomy" id="931536"/>
    <lineage>
        <taxon>Bacteria</taxon>
        <taxon>Bacillati</taxon>
        <taxon>Actinomycetota</taxon>
        <taxon>Actinomycetes</taxon>
        <taxon>Micrococcales</taxon>
        <taxon>Cellulomonadaceae</taxon>
        <taxon>Cellulomonas</taxon>
    </lineage>
</organism>
<dbReference type="InterPro" id="IPR050228">
    <property type="entry name" value="Carboxylesterase_BioH"/>
</dbReference>
<keyword evidence="3" id="KW-0378">Hydrolase</keyword>
<dbReference type="PRINTS" id="PR00412">
    <property type="entry name" value="EPOXHYDRLASE"/>
</dbReference>
<dbReference type="RefSeq" id="WP_140457924.1">
    <property type="nucleotide sequence ID" value="NZ_BAABFI010000001.1"/>
</dbReference>
<dbReference type="Proteomes" id="UP000577956">
    <property type="component" value="Unassembled WGS sequence"/>
</dbReference>
<comment type="caution">
    <text evidence="3">The sequence shown here is derived from an EMBL/GenBank/DDBJ whole genome shotgun (WGS) entry which is preliminary data.</text>
</comment>
<dbReference type="SUPFAM" id="SSF53474">
    <property type="entry name" value="alpha/beta-Hydrolases"/>
    <property type="match status" value="1"/>
</dbReference>
<evidence type="ECO:0000259" key="1">
    <source>
        <dbReference type="Pfam" id="PF00561"/>
    </source>
</evidence>
<keyword evidence="5" id="KW-1185">Reference proteome</keyword>
<dbReference type="GO" id="GO:0018786">
    <property type="term" value="F:haloalkane dehalogenase activity"/>
    <property type="evidence" value="ECO:0007669"/>
    <property type="project" value="UniProtKB-EC"/>
</dbReference>
<proteinExistence type="predicted"/>
<gene>
    <name evidence="2" type="primary">dhmA2</name>
    <name evidence="3" type="ORF">BKA21_001812</name>
    <name evidence="2" type="ORF">Col01nite_35700</name>
</gene>
<dbReference type="Pfam" id="PF00561">
    <property type="entry name" value="Abhydrolase_1"/>
    <property type="match status" value="1"/>
</dbReference>
<dbReference type="PANTHER" id="PTHR43194:SF2">
    <property type="entry name" value="PEROXISOMAL MEMBRANE PROTEIN LPX1"/>
    <property type="match status" value="1"/>
</dbReference>
<evidence type="ECO:0000313" key="3">
    <source>
        <dbReference type="EMBL" id="NYD86263.1"/>
    </source>
</evidence>
<dbReference type="EMBL" id="BONN01000017">
    <property type="protein sequence ID" value="GIG34411.1"/>
    <property type="molecule type" value="Genomic_DNA"/>
</dbReference>
<evidence type="ECO:0000313" key="5">
    <source>
        <dbReference type="Proteomes" id="UP000618382"/>
    </source>
</evidence>
<dbReference type="AlphaFoldDB" id="A0A7Y9FFM0"/>
<dbReference type="InterPro" id="IPR000073">
    <property type="entry name" value="AB_hydrolase_1"/>
</dbReference>
<dbReference type="InterPro" id="IPR029058">
    <property type="entry name" value="AB_hydrolase_fold"/>
</dbReference>
<dbReference type="InterPro" id="IPR000639">
    <property type="entry name" value="Epox_hydrolase-like"/>
</dbReference>
<dbReference type="EC" id="3.8.1.5" evidence="3"/>
<dbReference type="Proteomes" id="UP000618382">
    <property type="component" value="Unassembled WGS sequence"/>
</dbReference>
<protein>
    <submittedName>
        <fullName evidence="2 3">Haloalkane dehalogenase</fullName>
        <ecNumber evidence="3">3.8.1.5</ecNumber>
    </submittedName>
</protein>
<dbReference type="PANTHER" id="PTHR43194">
    <property type="entry name" value="HYDROLASE ALPHA/BETA FOLD FAMILY"/>
    <property type="match status" value="1"/>
</dbReference>
<evidence type="ECO:0000313" key="4">
    <source>
        <dbReference type="Proteomes" id="UP000577956"/>
    </source>
</evidence>
<accession>A0A7Y9FFM0</accession>